<dbReference type="AlphaFoldDB" id="A0AA38IAL7"/>
<comment type="caution">
    <text evidence="1">The sequence shown here is derived from an EMBL/GenBank/DDBJ whole genome shotgun (WGS) entry which is preliminary data.</text>
</comment>
<organism evidence="1 2">
    <name type="scientific">Zophobas morio</name>
    <dbReference type="NCBI Taxonomy" id="2755281"/>
    <lineage>
        <taxon>Eukaryota</taxon>
        <taxon>Metazoa</taxon>
        <taxon>Ecdysozoa</taxon>
        <taxon>Arthropoda</taxon>
        <taxon>Hexapoda</taxon>
        <taxon>Insecta</taxon>
        <taxon>Pterygota</taxon>
        <taxon>Neoptera</taxon>
        <taxon>Endopterygota</taxon>
        <taxon>Coleoptera</taxon>
        <taxon>Polyphaga</taxon>
        <taxon>Cucujiformia</taxon>
        <taxon>Tenebrionidae</taxon>
        <taxon>Zophobas</taxon>
    </lineage>
</organism>
<keyword evidence="2" id="KW-1185">Reference proteome</keyword>
<gene>
    <name evidence="1" type="ORF">Zmor_018009</name>
</gene>
<evidence type="ECO:0000313" key="2">
    <source>
        <dbReference type="Proteomes" id="UP001168821"/>
    </source>
</evidence>
<evidence type="ECO:0000313" key="1">
    <source>
        <dbReference type="EMBL" id="KAJ3652008.1"/>
    </source>
</evidence>
<sequence>MKPPLSTNLPPLNKFSIYDYNSLEWNFDLSKASSSGKSAVRKIPETKELTLEKKSYGKNEHDRLQRTKALEVHYKWHDPVARKNKTNIVTFKPISLEIPKLSVQCTISTKLTISLGITIILHHVNLSLVVDAAKSSVLIVVAAVTRQVRLVMGAVYVVVAVAGV</sequence>
<dbReference type="EMBL" id="JALNTZ010000005">
    <property type="protein sequence ID" value="KAJ3652008.1"/>
    <property type="molecule type" value="Genomic_DNA"/>
</dbReference>
<dbReference type="Proteomes" id="UP001168821">
    <property type="component" value="Unassembled WGS sequence"/>
</dbReference>
<name>A0AA38IAL7_9CUCU</name>
<accession>A0AA38IAL7</accession>
<protein>
    <submittedName>
        <fullName evidence="1">Uncharacterized protein</fullName>
    </submittedName>
</protein>
<proteinExistence type="predicted"/>
<reference evidence="1" key="1">
    <citation type="journal article" date="2023" name="G3 (Bethesda)">
        <title>Whole genome assemblies of Zophobas morio and Tenebrio molitor.</title>
        <authorList>
            <person name="Kaur S."/>
            <person name="Stinson S.A."/>
            <person name="diCenzo G.C."/>
        </authorList>
    </citation>
    <scope>NUCLEOTIDE SEQUENCE</scope>
    <source>
        <strain evidence="1">QUZm001</strain>
    </source>
</reference>